<gene>
    <name evidence="10" type="primary">8039792</name>
    <name evidence="9" type="ORF">IscW_ISCW022144</name>
</gene>
<dbReference type="Pfam" id="PF07679">
    <property type="entry name" value="I-set"/>
    <property type="match status" value="1"/>
</dbReference>
<keyword evidence="12" id="KW-1267">Proteomics identification</keyword>
<dbReference type="FunFam" id="3.80.10.10:FF:002863">
    <property type="entry name" value="N-CAM Ig domain-containing protein, putative"/>
    <property type="match status" value="1"/>
</dbReference>
<dbReference type="EnsemblMetazoa" id="ISCW022144-RA">
    <property type="protein sequence ID" value="ISCW022144-PA"/>
    <property type="gene ID" value="ISCW022144"/>
</dbReference>
<evidence type="ECO:0000256" key="5">
    <source>
        <dbReference type="ARBA" id="ARBA00023180"/>
    </source>
</evidence>
<dbReference type="SMART" id="SM00408">
    <property type="entry name" value="IGc2"/>
    <property type="match status" value="1"/>
</dbReference>
<dbReference type="InterPro" id="IPR003591">
    <property type="entry name" value="Leu-rich_rpt_typical-subtyp"/>
</dbReference>
<dbReference type="SUPFAM" id="SSF52058">
    <property type="entry name" value="L domain-like"/>
    <property type="match status" value="1"/>
</dbReference>
<keyword evidence="4" id="KW-1015">Disulfide bond</keyword>
<dbReference type="PRINTS" id="PR00019">
    <property type="entry name" value="LEURICHRPT"/>
</dbReference>
<dbReference type="Gene3D" id="2.60.40.10">
    <property type="entry name" value="Immunoglobulins"/>
    <property type="match status" value="1"/>
</dbReference>
<dbReference type="GO" id="GO:0004722">
    <property type="term" value="F:protein serine/threonine phosphatase activity"/>
    <property type="evidence" value="ECO:0007669"/>
    <property type="project" value="UniProtKB-EC"/>
</dbReference>
<dbReference type="GO" id="GO:0038023">
    <property type="term" value="F:signaling receptor activity"/>
    <property type="evidence" value="ECO:0000318"/>
    <property type="project" value="GO_Central"/>
</dbReference>
<evidence type="ECO:0000313" key="9">
    <source>
        <dbReference type="EMBL" id="EEC17036.1"/>
    </source>
</evidence>
<keyword evidence="7" id="KW-0472">Membrane</keyword>
<dbReference type="InterPro" id="IPR050467">
    <property type="entry name" value="LRFN"/>
</dbReference>
<dbReference type="InterPro" id="IPR003599">
    <property type="entry name" value="Ig_sub"/>
</dbReference>
<keyword evidence="5" id="KW-0325">Glycoprotein</keyword>
<dbReference type="VEuPathDB" id="VectorBase:ISCW022144"/>
<sequence length="867" mass="97503">MQQECPARGVLLLVTYAAVAAVLLAGLPHGLASIDPSVTHVHASLQDDDVSSNCPAACTCRHKDQGALEAVCSRQVLKVVPFDVDPRVTLLDLSFNKIDSLDDNAWSGLCNNSCSLKSLNLHQNQLLELGFHSFYSLRTLETLDISDNHLNDINLNGFDGLEALVSLNLSGNQLEGLKHEWFQDLTNLTMLDLSRNRIHELNNVVFWSLHKLVHLRADRNWITSVGLLSLKGLDSLRTLNISHNQIAMIQSGTLRPTLEVLDISYNPIRSLQLVFKHTHKLRRLYASHLRALSRLTKESFEGLDSLEELLMTNCRSLETVDPGSLQSLGSLRKLDIRFNNFTTLPAGLFLPLVQLQRIQLHGNPWFCDCRLHWLLLWLDHVPAHLLSPSATLCAKPLRLSGHTVLDAVDKHMTCTNATVVQHTNQAHYRLGSSALLYCEVEGSPEPSITWVTPHRLVFNWTREYGASVGNSSINGPVGRNDTPKFVLLENGKLFIREVQRGDSGYYRCQATNVLGRHTVAIHLTLDYDFLIRVKIVSVLVGCATALAFVLATLIGILVSAILRRFGLTCPCDVGANSPRAKQLYRMLESLEQYRCQQLERLRDNYAGQVQRIKDNCVLQMEKLRDSYSGQTERLRDFCDYGTAQIDRIRDNYYMQVQRVRDYGVSQIDRLRENYVFQRNRIRKFSTTHLYKLRENYKLQQQHLNKILENLNLESCRSVCARTDSIIFDPAELGLMPPPPPLDILPLPLFLDQLDTESQLSAYYTPDSLSEVSPDEVVLQPHFPFEDTCFNDDLEARSRLFVSMEDVPSSSANNPSSIKVDAASVSDAPSTSGENGNHKTVPLEVTVHHYEATAEADAAEDISHETAV</sequence>
<dbReference type="EMBL" id="DS916551">
    <property type="protein sequence ID" value="EEC17036.1"/>
    <property type="molecule type" value="Genomic_DNA"/>
</dbReference>
<dbReference type="InterPro" id="IPR013098">
    <property type="entry name" value="Ig_I-set"/>
</dbReference>
<dbReference type="SUPFAM" id="SSF48726">
    <property type="entry name" value="Immunoglobulin"/>
    <property type="match status" value="1"/>
</dbReference>
<keyword evidence="1" id="KW-0433">Leucine-rich repeat</keyword>
<dbReference type="GO" id="GO:0016020">
    <property type="term" value="C:membrane"/>
    <property type="evidence" value="ECO:0007669"/>
    <property type="project" value="UniProtKB-SubCell"/>
</dbReference>
<dbReference type="InterPro" id="IPR032675">
    <property type="entry name" value="LRR_dom_sf"/>
</dbReference>
<keyword evidence="2" id="KW-0732">Signal</keyword>
<feature type="transmembrane region" description="Helical" evidence="7">
    <location>
        <begin position="535"/>
        <end position="558"/>
    </location>
</feature>
<keyword evidence="11" id="KW-1185">Reference proteome</keyword>
<dbReference type="InterPro" id="IPR003598">
    <property type="entry name" value="Ig_sub2"/>
</dbReference>
<dbReference type="InterPro" id="IPR001611">
    <property type="entry name" value="Leu-rich_rpt"/>
</dbReference>
<evidence type="ECO:0000256" key="6">
    <source>
        <dbReference type="SAM" id="MobiDB-lite"/>
    </source>
</evidence>
<dbReference type="InterPro" id="IPR000483">
    <property type="entry name" value="Cys-rich_flank_reg_C"/>
</dbReference>
<dbReference type="Pfam" id="PF13855">
    <property type="entry name" value="LRR_8"/>
    <property type="match status" value="3"/>
</dbReference>
<dbReference type="EC" id="3.1.3.16" evidence="9"/>
<dbReference type="HOGENOM" id="CLU_010563_0_0_1"/>
<evidence type="ECO:0000313" key="10">
    <source>
        <dbReference type="EnsemblMetazoa" id="ISCW022144-PA"/>
    </source>
</evidence>
<feature type="domain" description="Ig-like" evidence="8">
    <location>
        <begin position="417"/>
        <end position="526"/>
    </location>
</feature>
<dbReference type="KEGG" id="isc:8039792"/>
<feature type="region of interest" description="Disordered" evidence="6">
    <location>
        <begin position="806"/>
        <end position="839"/>
    </location>
</feature>
<dbReference type="EMBL" id="ABJB010092252">
    <property type="status" value="NOT_ANNOTATED_CDS"/>
    <property type="molecule type" value="Genomic_DNA"/>
</dbReference>
<dbReference type="PANTHER" id="PTHR45842">
    <property type="entry name" value="SYNAPTIC ADHESION-LIKE MOLECULE SALM"/>
    <property type="match status" value="1"/>
</dbReference>
<dbReference type="OrthoDB" id="10061535at2759"/>
<proteinExistence type="evidence at protein level"/>
<evidence type="ECO:0000256" key="2">
    <source>
        <dbReference type="ARBA" id="ARBA00022729"/>
    </source>
</evidence>
<name>B7QDW4_IXOSC</name>
<dbReference type="InParanoid" id="B7QDW4"/>
<dbReference type="Pfam" id="PF13516">
    <property type="entry name" value="LRR_6"/>
    <property type="match status" value="1"/>
</dbReference>
<dbReference type="InterPro" id="IPR007110">
    <property type="entry name" value="Ig-like_dom"/>
</dbReference>
<dbReference type="Proteomes" id="UP000001555">
    <property type="component" value="Unassembled WGS sequence"/>
</dbReference>
<dbReference type="PROSITE" id="PS50835">
    <property type="entry name" value="IG_LIKE"/>
    <property type="match status" value="1"/>
</dbReference>
<reference evidence="9 11" key="1">
    <citation type="submission" date="2008-03" db="EMBL/GenBank/DDBJ databases">
        <title>Annotation of Ixodes scapularis.</title>
        <authorList>
            <consortium name="Ixodes scapularis Genome Project Consortium"/>
            <person name="Caler E."/>
            <person name="Hannick L.I."/>
            <person name="Bidwell S."/>
            <person name="Joardar V."/>
            <person name="Thiagarajan M."/>
            <person name="Amedeo P."/>
            <person name="Galinsky K.J."/>
            <person name="Schobel S."/>
            <person name="Inman J."/>
            <person name="Hostetler J."/>
            <person name="Miller J."/>
            <person name="Hammond M."/>
            <person name="Megy K."/>
            <person name="Lawson D."/>
            <person name="Kodira C."/>
            <person name="Sutton G."/>
            <person name="Meyer J."/>
            <person name="Hill C.A."/>
            <person name="Birren B."/>
            <person name="Nene V."/>
            <person name="Collins F."/>
            <person name="Alarcon-Chaidez F."/>
            <person name="Wikel S."/>
            <person name="Strausberg R."/>
        </authorList>
    </citation>
    <scope>NUCLEOTIDE SEQUENCE [LARGE SCALE GENOMIC DNA]</scope>
    <source>
        <strain evidence="11">Wikel</strain>
        <strain evidence="9">Wikel colony</strain>
    </source>
</reference>
<keyword evidence="7" id="KW-1133">Transmembrane helix</keyword>
<evidence type="ECO:0000256" key="3">
    <source>
        <dbReference type="ARBA" id="ARBA00022737"/>
    </source>
</evidence>
<dbReference type="PaxDb" id="6945-B7QDW4"/>
<evidence type="ECO:0000256" key="4">
    <source>
        <dbReference type="ARBA" id="ARBA00023157"/>
    </source>
</evidence>
<keyword evidence="7" id="KW-0812">Transmembrane</keyword>
<reference evidence="10" key="2">
    <citation type="submission" date="2020-05" db="UniProtKB">
        <authorList>
            <consortium name="EnsemblMetazoa"/>
        </authorList>
    </citation>
    <scope>IDENTIFICATION</scope>
    <source>
        <strain evidence="10">wikel</strain>
    </source>
</reference>
<feature type="compositionally biased region" description="Polar residues" evidence="6">
    <location>
        <begin position="807"/>
        <end position="816"/>
    </location>
</feature>
<keyword evidence="9" id="KW-0378">Hydrolase</keyword>
<evidence type="ECO:0000256" key="7">
    <source>
        <dbReference type="SAM" id="Phobius"/>
    </source>
</evidence>
<evidence type="ECO:0000259" key="8">
    <source>
        <dbReference type="PROSITE" id="PS50835"/>
    </source>
</evidence>
<dbReference type="PANTHER" id="PTHR45842:SF22">
    <property type="entry name" value="INSULIN-LIKE GROWTH FACTOR-BINDING PROTEIN COMPLEX ACID LABILE SUBUNIT ISOFORM X1"/>
    <property type="match status" value="1"/>
</dbReference>
<dbReference type="InterPro" id="IPR013783">
    <property type="entry name" value="Ig-like_fold"/>
</dbReference>
<evidence type="ECO:0007829" key="12">
    <source>
        <dbReference type="PeptideAtlas" id="B7QDW4"/>
    </source>
</evidence>
<dbReference type="AlphaFoldDB" id="B7QDW4"/>
<dbReference type="VEuPathDB" id="VectorBase:ISCI022144"/>
<dbReference type="SMART" id="SM00369">
    <property type="entry name" value="LRR_TYP"/>
    <property type="match status" value="8"/>
</dbReference>
<dbReference type="VEuPathDB" id="VectorBase:ISCP_014485"/>
<dbReference type="FunFam" id="2.60.40.10:FF:004882">
    <property type="match status" value="1"/>
</dbReference>
<dbReference type="SMART" id="SM00409">
    <property type="entry name" value="IG"/>
    <property type="match status" value="1"/>
</dbReference>
<dbReference type="STRING" id="6945.B7QDW4"/>
<protein>
    <submittedName>
        <fullName evidence="9 10">N-CAM Ig domain-containing protein, putative</fullName>
        <ecNumber evidence="9">3.1.3.16</ecNumber>
    </submittedName>
</protein>
<dbReference type="SMART" id="SM00082">
    <property type="entry name" value="LRRCT"/>
    <property type="match status" value="1"/>
</dbReference>
<evidence type="ECO:0000313" key="11">
    <source>
        <dbReference type="Proteomes" id="UP000001555"/>
    </source>
</evidence>
<dbReference type="PROSITE" id="PS51450">
    <property type="entry name" value="LRR"/>
    <property type="match status" value="3"/>
</dbReference>
<dbReference type="InterPro" id="IPR036179">
    <property type="entry name" value="Ig-like_dom_sf"/>
</dbReference>
<organism>
    <name type="scientific">Ixodes scapularis</name>
    <name type="common">Black-legged tick</name>
    <name type="synonym">Deer tick</name>
    <dbReference type="NCBI Taxonomy" id="6945"/>
    <lineage>
        <taxon>Eukaryota</taxon>
        <taxon>Metazoa</taxon>
        <taxon>Ecdysozoa</taxon>
        <taxon>Arthropoda</taxon>
        <taxon>Chelicerata</taxon>
        <taxon>Arachnida</taxon>
        <taxon>Acari</taxon>
        <taxon>Parasitiformes</taxon>
        <taxon>Ixodida</taxon>
        <taxon>Ixodoidea</taxon>
        <taxon>Ixodidae</taxon>
        <taxon>Ixodinae</taxon>
        <taxon>Ixodes</taxon>
    </lineage>
</organism>
<evidence type="ECO:0000256" key="1">
    <source>
        <dbReference type="ARBA" id="ARBA00022614"/>
    </source>
</evidence>
<dbReference type="Gene3D" id="3.80.10.10">
    <property type="entry name" value="Ribonuclease Inhibitor"/>
    <property type="match status" value="3"/>
</dbReference>
<accession>B7QDW4</accession>
<keyword evidence="3" id="KW-0677">Repeat</keyword>